<dbReference type="EMBL" id="MT142803">
    <property type="protein sequence ID" value="QJA88779.1"/>
    <property type="molecule type" value="Genomic_DNA"/>
</dbReference>
<name>A0A6M3L3C7_9ZZZZ</name>
<accession>A0A6M3L3C7</accession>
<proteinExistence type="predicted"/>
<organism evidence="1">
    <name type="scientific">viral metagenome</name>
    <dbReference type="NCBI Taxonomy" id="1070528"/>
    <lineage>
        <taxon>unclassified sequences</taxon>
        <taxon>metagenomes</taxon>
        <taxon>organismal metagenomes</taxon>
    </lineage>
</organism>
<gene>
    <name evidence="1" type="ORF">MM415B02689_0013</name>
</gene>
<dbReference type="AlphaFoldDB" id="A0A6M3L3C7"/>
<evidence type="ECO:0000313" key="1">
    <source>
        <dbReference type="EMBL" id="QJA88779.1"/>
    </source>
</evidence>
<reference evidence="1" key="1">
    <citation type="submission" date="2020-03" db="EMBL/GenBank/DDBJ databases">
        <title>The deep terrestrial virosphere.</title>
        <authorList>
            <person name="Holmfeldt K."/>
            <person name="Nilsson E."/>
            <person name="Simone D."/>
            <person name="Lopez-Fernandez M."/>
            <person name="Wu X."/>
            <person name="de Brujin I."/>
            <person name="Lundin D."/>
            <person name="Andersson A."/>
            <person name="Bertilsson S."/>
            <person name="Dopson M."/>
        </authorList>
    </citation>
    <scope>NUCLEOTIDE SEQUENCE</scope>
    <source>
        <strain evidence="1">MM415B02689</strain>
    </source>
</reference>
<protein>
    <submittedName>
        <fullName evidence="1">Uncharacterized protein</fullName>
    </submittedName>
</protein>
<sequence>MSKDKYADFPDIHYKIPRKLIKKGLKEERDRKLFLWVKREIKKVSKVQEQTAHLITVLERIELRVGK</sequence>